<dbReference type="Proteomes" id="UP001410394">
    <property type="component" value="Unassembled WGS sequence"/>
</dbReference>
<keyword evidence="2" id="KW-1185">Reference proteome</keyword>
<dbReference type="EMBL" id="JBDIVE010000002">
    <property type="protein sequence ID" value="MEN3067860.1"/>
    <property type="molecule type" value="Genomic_DNA"/>
</dbReference>
<comment type="caution">
    <text evidence="1">The sequence shown here is derived from an EMBL/GenBank/DDBJ whole genome shotgun (WGS) entry which is preliminary data.</text>
</comment>
<accession>A0ABU9YVX3</accession>
<protein>
    <submittedName>
        <fullName evidence="1">Uncharacterized protein</fullName>
    </submittedName>
</protein>
<proteinExistence type="predicted"/>
<gene>
    <name evidence="1" type="ORF">ABDB84_05160</name>
</gene>
<name>A0ABU9YVX3_9RHOO</name>
<evidence type="ECO:0000313" key="1">
    <source>
        <dbReference type="EMBL" id="MEN3067860.1"/>
    </source>
</evidence>
<evidence type="ECO:0000313" key="2">
    <source>
        <dbReference type="Proteomes" id="UP001410394"/>
    </source>
</evidence>
<dbReference type="RefSeq" id="WP_345918623.1">
    <property type="nucleotide sequence ID" value="NZ_JBDIVE010000002.1"/>
</dbReference>
<organism evidence="1 2">
    <name type="scientific">Uliginosibacterium sediminicola</name>
    <dbReference type="NCBI Taxonomy" id="2024550"/>
    <lineage>
        <taxon>Bacteria</taxon>
        <taxon>Pseudomonadati</taxon>
        <taxon>Pseudomonadota</taxon>
        <taxon>Betaproteobacteria</taxon>
        <taxon>Rhodocyclales</taxon>
        <taxon>Zoogloeaceae</taxon>
        <taxon>Uliginosibacterium</taxon>
    </lineage>
</organism>
<reference evidence="1 2" key="1">
    <citation type="journal article" date="2018" name="Int. J. Syst. Evol. Microbiol.">
        <title>Uliginosibacterium sediminicola sp. nov., isolated from freshwater sediment.</title>
        <authorList>
            <person name="Hwang W.M."/>
            <person name="Kim S.M."/>
            <person name="Kang K."/>
            <person name="Ahn T.Y."/>
        </authorList>
    </citation>
    <scope>NUCLEOTIDE SEQUENCE [LARGE SCALE GENOMIC DNA]</scope>
    <source>
        <strain evidence="1 2">M1-21</strain>
    </source>
</reference>
<sequence length="123" mass="12982">MNLIEKLKLTKILVQTRAEINSLAGGGPLVAVKRIKLARVITTTRIQLGALDDPAPTPGGDHIATLREITAGKFDGDSLSAMYGRIATAVHALNDAGLLTGDAEDVANAAITHWAEVEERTDV</sequence>